<dbReference type="AlphaFoldDB" id="A0A2R8CDC6"/>
<reference evidence="2" key="1">
    <citation type="submission" date="2018-03" db="EMBL/GenBank/DDBJ databases">
        <authorList>
            <person name="Rodrigo-Torres L."/>
            <person name="Arahal R. D."/>
            <person name="Lucena T."/>
        </authorList>
    </citation>
    <scope>NUCLEOTIDE SEQUENCE [LARGE SCALE GENOMIC DNA]</scope>
    <source>
        <strain evidence="2">CECT 7615</strain>
    </source>
</reference>
<dbReference type="InterPro" id="IPR029044">
    <property type="entry name" value="Nucleotide-diphossugar_trans"/>
</dbReference>
<organism evidence="1 2">
    <name type="scientific">Falsiruegeria mediterranea M17</name>
    <dbReference type="NCBI Taxonomy" id="1200281"/>
    <lineage>
        <taxon>Bacteria</taxon>
        <taxon>Pseudomonadati</taxon>
        <taxon>Pseudomonadota</taxon>
        <taxon>Alphaproteobacteria</taxon>
        <taxon>Rhodobacterales</taxon>
        <taxon>Roseobacteraceae</taxon>
        <taxon>Falsiruegeria</taxon>
    </lineage>
</organism>
<proteinExistence type="predicted"/>
<protein>
    <recommendedName>
        <fullName evidence="3">Alpha 1,4-glycosyltransferase domain-containing protein</fullName>
    </recommendedName>
</protein>
<dbReference type="SUPFAM" id="SSF53448">
    <property type="entry name" value="Nucleotide-diphospho-sugar transferases"/>
    <property type="match status" value="1"/>
</dbReference>
<evidence type="ECO:0000313" key="1">
    <source>
        <dbReference type="EMBL" id="SPJ30446.1"/>
    </source>
</evidence>
<accession>A0A2R8CDC6</accession>
<dbReference type="RefSeq" id="WP_108790930.1">
    <property type="nucleotide sequence ID" value="NZ_ONZG01000011.1"/>
</dbReference>
<evidence type="ECO:0008006" key="3">
    <source>
        <dbReference type="Google" id="ProtNLM"/>
    </source>
</evidence>
<evidence type="ECO:0000313" key="2">
    <source>
        <dbReference type="Proteomes" id="UP000244898"/>
    </source>
</evidence>
<dbReference type="EMBL" id="ONZG01000011">
    <property type="protein sequence ID" value="SPJ30446.1"/>
    <property type="molecule type" value="Genomic_DNA"/>
</dbReference>
<sequence length="275" mass="30837">MSFSKSLPPVASLWVGGELNWLHKLCLASYAYHGHEVVLFFMADTAPSVPPGVRTAPITDVWDPAPAGHAGAPASMLSDLFRLYLLKKTDMVWIDTDMLAVRPMPVADYRVGFEPTGAINGAVLRLPQTSKTLNKLIDWFEDPEWITPWLGEKDQAEIAKAPPGKRLLRAFELRRPAVGPRALTYTLRKCGEMKHAHGPEAFYPLRGVMTDVLFSGYCTEDNWLTENTLAVHLYASMIRRYHATHRPEDNSFIARTVKQIGFDLGGLKHQRLGKR</sequence>
<gene>
    <name evidence="1" type="ORF">TRM7615_03979</name>
</gene>
<name>A0A2R8CDC6_9RHOB</name>
<dbReference type="Proteomes" id="UP000244898">
    <property type="component" value="Unassembled WGS sequence"/>
</dbReference>
<keyword evidence="2" id="KW-1185">Reference proteome</keyword>
<dbReference type="OrthoDB" id="5354021at2"/>